<protein>
    <submittedName>
        <fullName evidence="4">DUF2087 domain-containing protein</fullName>
    </submittedName>
</protein>
<reference evidence="4 5" key="1">
    <citation type="submission" date="2017-09" db="EMBL/GenBank/DDBJ databases">
        <title>Complete Genome Sequences of Two Strains of the Meat Spoilage Bacterium Brochothrix thermosphacta Isolated from Ground Chicken.</title>
        <authorList>
            <person name="Paoli G.C."/>
            <person name="Wijey C."/>
            <person name="Chen C.-Y."/>
            <person name="Nguyen L."/>
            <person name="Yan X."/>
            <person name="Irwin P.L."/>
        </authorList>
    </citation>
    <scope>NUCLEOTIDE SEQUENCE [LARGE SCALE GENOMIC DNA]</scope>
    <source>
        <strain evidence="4 5">BI</strain>
    </source>
</reference>
<feature type="domain" description="DUF2087" evidence="3">
    <location>
        <begin position="170"/>
        <end position="237"/>
    </location>
</feature>
<sequence>MNLLELSLNELKQGYHEQNQQLHCNYCDCVFPLMQKESPELMAAHLKTLHGPNHLQLIQLDSKYNTLTEKQRALLVVFSSGAKDKAIATEMGVSPATIRHQRFTFREKAKQAKLYLATYEMCFDQTEVSLLAVPERAMDVDVDARFAITEEEYTATVKRYFDFSNDRLELRRWPKQQKVIITLLHRVIEEFQHNKHYTDKETTDLLKDIYFDYVILRRYLIEYGFLDRTADGRTYWRCS</sequence>
<dbReference type="InterPro" id="IPR036388">
    <property type="entry name" value="WH-like_DNA-bd_sf"/>
</dbReference>
<dbReference type="GO" id="GO:0003677">
    <property type="term" value="F:DNA binding"/>
    <property type="evidence" value="ECO:0007669"/>
    <property type="project" value="InterPro"/>
</dbReference>
<organism evidence="4 5">
    <name type="scientific">Brochothrix thermosphacta</name>
    <name type="common">Microbacterium thermosphactum</name>
    <dbReference type="NCBI Taxonomy" id="2756"/>
    <lineage>
        <taxon>Bacteria</taxon>
        <taxon>Bacillati</taxon>
        <taxon>Bacillota</taxon>
        <taxon>Bacilli</taxon>
        <taxon>Bacillales</taxon>
        <taxon>Listeriaceae</taxon>
        <taxon>Brochothrix</taxon>
    </lineage>
</organism>
<evidence type="ECO:0000256" key="1">
    <source>
        <dbReference type="ARBA" id="ARBA00023015"/>
    </source>
</evidence>
<proteinExistence type="predicted"/>
<dbReference type="GO" id="GO:0006355">
    <property type="term" value="P:regulation of DNA-templated transcription"/>
    <property type="evidence" value="ECO:0007669"/>
    <property type="project" value="InterPro"/>
</dbReference>
<dbReference type="SUPFAM" id="SSF46894">
    <property type="entry name" value="C-terminal effector domain of the bipartite response regulators"/>
    <property type="match status" value="1"/>
</dbReference>
<evidence type="ECO:0000259" key="3">
    <source>
        <dbReference type="Pfam" id="PF09860"/>
    </source>
</evidence>
<dbReference type="STRING" id="2756.BFR44_02945"/>
<dbReference type="InterPro" id="IPR018656">
    <property type="entry name" value="DUF2087"/>
</dbReference>
<dbReference type="OrthoDB" id="9789954at2"/>
<keyword evidence="1" id="KW-0805">Transcription regulation</keyword>
<evidence type="ECO:0000256" key="2">
    <source>
        <dbReference type="ARBA" id="ARBA00023163"/>
    </source>
</evidence>
<dbReference type="Proteomes" id="UP000243591">
    <property type="component" value="Chromosome"/>
</dbReference>
<keyword evidence="5" id="KW-1185">Reference proteome</keyword>
<accession>A0A1D2LYK4</accession>
<dbReference type="AlphaFoldDB" id="A0A1D2LYK4"/>
<evidence type="ECO:0000313" key="4">
    <source>
        <dbReference type="EMBL" id="ATF24953.1"/>
    </source>
</evidence>
<gene>
    <name evidence="4" type="ORF">CNY62_00395</name>
</gene>
<name>A0A1D2LYK4_BROTH</name>
<keyword evidence="2" id="KW-0804">Transcription</keyword>
<dbReference type="Gene3D" id="1.10.10.10">
    <property type="entry name" value="Winged helix-like DNA-binding domain superfamily/Winged helix DNA-binding domain"/>
    <property type="match status" value="1"/>
</dbReference>
<dbReference type="InterPro" id="IPR016032">
    <property type="entry name" value="Sig_transdc_resp-reg_C-effctor"/>
</dbReference>
<dbReference type="EMBL" id="CP023483">
    <property type="protein sequence ID" value="ATF24953.1"/>
    <property type="molecule type" value="Genomic_DNA"/>
</dbReference>
<dbReference type="Pfam" id="PF09860">
    <property type="entry name" value="DUF2087"/>
    <property type="match status" value="1"/>
</dbReference>
<dbReference type="KEGG" id="bths:CNY62_00395"/>
<dbReference type="RefSeq" id="WP_069125481.1">
    <property type="nucleotide sequence ID" value="NZ_CP023483.1"/>
</dbReference>
<evidence type="ECO:0000313" key="5">
    <source>
        <dbReference type="Proteomes" id="UP000243591"/>
    </source>
</evidence>